<sequence length="192" mass="22804">MSSIIHPQVPASIPPSLELESPKRRFFRLLCHHVPKFKINCAKYYGNENLCLRGIINGLNKFYMEVLEDSNRALYQDKNNYLALKWRAFCYYEIHLYNYAFWDLYLIINSDCSDAFTYLNQADTNRRLNKNCFESYKMSMDSASVLEDLNKLCILELENDYHYELRGAIFLDMQKWNDSLKKFQSSNQITPK</sequence>
<gene>
    <name evidence="1" type="ORF">Glove_365g89</name>
</gene>
<dbReference type="AlphaFoldDB" id="A0A397HCY4"/>
<organism evidence="1 2">
    <name type="scientific">Diversispora epigaea</name>
    <dbReference type="NCBI Taxonomy" id="1348612"/>
    <lineage>
        <taxon>Eukaryota</taxon>
        <taxon>Fungi</taxon>
        <taxon>Fungi incertae sedis</taxon>
        <taxon>Mucoromycota</taxon>
        <taxon>Glomeromycotina</taxon>
        <taxon>Glomeromycetes</taxon>
        <taxon>Diversisporales</taxon>
        <taxon>Diversisporaceae</taxon>
        <taxon>Diversispora</taxon>
    </lineage>
</organism>
<dbReference type="STRING" id="1348612.A0A397HCY4"/>
<evidence type="ECO:0000313" key="2">
    <source>
        <dbReference type="Proteomes" id="UP000266861"/>
    </source>
</evidence>
<dbReference type="OrthoDB" id="1926212at2759"/>
<dbReference type="SUPFAM" id="SSF48452">
    <property type="entry name" value="TPR-like"/>
    <property type="match status" value="1"/>
</dbReference>
<dbReference type="Proteomes" id="UP000266861">
    <property type="component" value="Unassembled WGS sequence"/>
</dbReference>
<keyword evidence="2" id="KW-1185">Reference proteome</keyword>
<protein>
    <submittedName>
        <fullName evidence="1">Uncharacterized protein</fullName>
    </submittedName>
</protein>
<accession>A0A397HCY4</accession>
<dbReference type="Gene3D" id="1.25.40.10">
    <property type="entry name" value="Tetratricopeptide repeat domain"/>
    <property type="match status" value="1"/>
</dbReference>
<comment type="caution">
    <text evidence="1">The sequence shown here is derived from an EMBL/GenBank/DDBJ whole genome shotgun (WGS) entry which is preliminary data.</text>
</comment>
<proteinExistence type="predicted"/>
<evidence type="ECO:0000313" key="1">
    <source>
        <dbReference type="EMBL" id="RHZ59193.1"/>
    </source>
</evidence>
<dbReference type="EMBL" id="PQFF01000331">
    <property type="protein sequence ID" value="RHZ59193.1"/>
    <property type="molecule type" value="Genomic_DNA"/>
</dbReference>
<reference evidence="1 2" key="1">
    <citation type="submission" date="2018-08" db="EMBL/GenBank/DDBJ databases">
        <title>Genome and evolution of the arbuscular mycorrhizal fungus Diversispora epigaea (formerly Glomus versiforme) and its bacterial endosymbionts.</title>
        <authorList>
            <person name="Sun X."/>
            <person name="Fei Z."/>
            <person name="Harrison M."/>
        </authorList>
    </citation>
    <scope>NUCLEOTIDE SEQUENCE [LARGE SCALE GENOMIC DNA]</scope>
    <source>
        <strain evidence="1 2">IT104</strain>
    </source>
</reference>
<dbReference type="InterPro" id="IPR011990">
    <property type="entry name" value="TPR-like_helical_dom_sf"/>
</dbReference>
<name>A0A397HCY4_9GLOM</name>